<protein>
    <submittedName>
        <fullName evidence="5">FAD/NAD(P)-binding domain-containing protein</fullName>
    </submittedName>
</protein>
<dbReference type="PANTHER" id="PTHR46720:SF3">
    <property type="entry name" value="FAD-BINDING DOMAIN-CONTAINING PROTEIN-RELATED"/>
    <property type="match status" value="1"/>
</dbReference>
<dbReference type="STRING" id="1745343.A0A2J6PGM1"/>
<evidence type="ECO:0000259" key="4">
    <source>
        <dbReference type="Pfam" id="PF01494"/>
    </source>
</evidence>
<dbReference type="PANTHER" id="PTHR46720">
    <property type="entry name" value="HYDROXYLASE, PUTATIVE (AFU_ORTHOLOGUE AFUA_3G01460)-RELATED"/>
    <property type="match status" value="1"/>
</dbReference>
<evidence type="ECO:0000313" key="6">
    <source>
        <dbReference type="Proteomes" id="UP000235672"/>
    </source>
</evidence>
<dbReference type="GO" id="GO:0044550">
    <property type="term" value="P:secondary metabolite biosynthetic process"/>
    <property type="evidence" value="ECO:0007669"/>
    <property type="project" value="TreeGrafter"/>
</dbReference>
<dbReference type="PRINTS" id="PR00420">
    <property type="entry name" value="RNGMNOXGNASE"/>
</dbReference>
<feature type="domain" description="FAD-binding" evidence="4">
    <location>
        <begin position="6"/>
        <end position="363"/>
    </location>
</feature>
<dbReference type="Gene3D" id="3.50.50.60">
    <property type="entry name" value="FAD/NAD(P)-binding domain"/>
    <property type="match status" value="1"/>
</dbReference>
<dbReference type="InterPro" id="IPR002938">
    <property type="entry name" value="FAD-bd"/>
</dbReference>
<dbReference type="Proteomes" id="UP000235672">
    <property type="component" value="Unassembled WGS sequence"/>
</dbReference>
<sequence length="434" mass="47352">MSHKISIAIVGGGIAGCTLANGLLQYSHIQFDIFEARATFTERGASVGLAANAVSALRVMGMDVDQAMVNAGAMAMTSTQYLAAVGEHKGEQLFELPAGIISVMRSKWLEELLRHLPNDCLHPNKKLTSVTQPPEGSDGRYTLHFEDGTVHEADAVIGCDGIRSKIRDVILGSENKAVFGGYWDACARMSPQKAADQFGTDLFDPFKPVEVALIGEGASMLFVPNTNGEVYNVIVAAAAANGINSSDWKIELTREFLEDAFSAWDVDFRTAVLDIILSSESGAGALYTQWESPFASTYYQSRLCIMGDSAHSTIPWLGQGACMAMEDAAVLACLLGLVKSSTELEAALETFDQTRRGRPEHIMIRSREAAKVLTGQMGLDPAKLKPLNVPEWWKSIWSFDMHSHIQEAIKHFYNLTSSTPDLIQMEKARRVVNL</sequence>
<name>A0A2J6PGM1_9HELO</name>
<dbReference type="GO" id="GO:0071949">
    <property type="term" value="F:FAD binding"/>
    <property type="evidence" value="ECO:0007669"/>
    <property type="project" value="InterPro"/>
</dbReference>
<dbReference type="SUPFAM" id="SSF51905">
    <property type="entry name" value="FAD/NAD(P)-binding domain"/>
    <property type="match status" value="1"/>
</dbReference>
<dbReference type="Pfam" id="PF01494">
    <property type="entry name" value="FAD_binding_3"/>
    <property type="match status" value="1"/>
</dbReference>
<dbReference type="InterPro" id="IPR036188">
    <property type="entry name" value="FAD/NAD-bd_sf"/>
</dbReference>
<dbReference type="InterPro" id="IPR051104">
    <property type="entry name" value="FAD_monoxygenase"/>
</dbReference>
<evidence type="ECO:0000256" key="2">
    <source>
        <dbReference type="ARBA" id="ARBA00022827"/>
    </source>
</evidence>
<keyword evidence="6" id="KW-1185">Reference proteome</keyword>
<dbReference type="OrthoDB" id="417877at2759"/>
<proteinExistence type="predicted"/>
<dbReference type="AlphaFoldDB" id="A0A2J6PGM1"/>
<dbReference type="GO" id="GO:0016491">
    <property type="term" value="F:oxidoreductase activity"/>
    <property type="evidence" value="ECO:0007669"/>
    <property type="project" value="UniProtKB-KW"/>
</dbReference>
<evidence type="ECO:0000256" key="3">
    <source>
        <dbReference type="ARBA" id="ARBA00023002"/>
    </source>
</evidence>
<evidence type="ECO:0000313" key="5">
    <source>
        <dbReference type="EMBL" id="PMD13168.1"/>
    </source>
</evidence>
<organism evidence="5 6">
    <name type="scientific">Hyaloscypha hepaticicola</name>
    <dbReference type="NCBI Taxonomy" id="2082293"/>
    <lineage>
        <taxon>Eukaryota</taxon>
        <taxon>Fungi</taxon>
        <taxon>Dikarya</taxon>
        <taxon>Ascomycota</taxon>
        <taxon>Pezizomycotina</taxon>
        <taxon>Leotiomycetes</taxon>
        <taxon>Helotiales</taxon>
        <taxon>Hyaloscyphaceae</taxon>
        <taxon>Hyaloscypha</taxon>
    </lineage>
</organism>
<dbReference type="EMBL" id="KZ613535">
    <property type="protein sequence ID" value="PMD13168.1"/>
    <property type="molecule type" value="Genomic_DNA"/>
</dbReference>
<keyword evidence="2" id="KW-0274">FAD</keyword>
<dbReference type="PROSITE" id="PS51257">
    <property type="entry name" value="PROKAR_LIPOPROTEIN"/>
    <property type="match status" value="1"/>
</dbReference>
<keyword evidence="1" id="KW-0285">Flavoprotein</keyword>
<gene>
    <name evidence="5" type="ORF">NA56DRAFT_665791</name>
</gene>
<keyword evidence="3" id="KW-0560">Oxidoreductase</keyword>
<reference evidence="5 6" key="1">
    <citation type="submission" date="2016-05" db="EMBL/GenBank/DDBJ databases">
        <title>A degradative enzymes factory behind the ericoid mycorrhizal symbiosis.</title>
        <authorList>
            <consortium name="DOE Joint Genome Institute"/>
            <person name="Martino E."/>
            <person name="Morin E."/>
            <person name="Grelet G."/>
            <person name="Kuo A."/>
            <person name="Kohler A."/>
            <person name="Daghino S."/>
            <person name="Barry K."/>
            <person name="Choi C."/>
            <person name="Cichocki N."/>
            <person name="Clum A."/>
            <person name="Copeland A."/>
            <person name="Hainaut M."/>
            <person name="Haridas S."/>
            <person name="Labutti K."/>
            <person name="Lindquist E."/>
            <person name="Lipzen A."/>
            <person name="Khouja H.-R."/>
            <person name="Murat C."/>
            <person name="Ohm R."/>
            <person name="Olson A."/>
            <person name="Spatafora J."/>
            <person name="Veneault-Fourrey C."/>
            <person name="Henrissat B."/>
            <person name="Grigoriev I."/>
            <person name="Martin F."/>
            <person name="Perotto S."/>
        </authorList>
    </citation>
    <scope>NUCLEOTIDE SEQUENCE [LARGE SCALE GENOMIC DNA]</scope>
    <source>
        <strain evidence="5 6">UAMH 7357</strain>
    </source>
</reference>
<evidence type="ECO:0000256" key="1">
    <source>
        <dbReference type="ARBA" id="ARBA00022630"/>
    </source>
</evidence>
<accession>A0A2J6PGM1</accession>